<sequence>MAAAGDGRPASSSAYEGGGAGGKFRRRPFRKNQTTPYDRPPTDLRNPSWLTKLVVDPATKLITSGARRFFSSIFQKRLTPAPTPLPLPPMPLPPPPEARQESKDVQQESCLNDHAGAVVATGHEVCKAACSSEDGAFSELEQLLKQKTFSRDEIDRLTELLRSKAVDTPAGNDKGAVATPVTSSRVPKGNVASAAELAKAYMDTRPSKVSPTILSSQSQVVRVDTPVLKSVSYSQNLPIAPVTTKTAGLVGVRANGFTPPRSRGRSAIYHMARAPYSRLRLTDGQMASSSTHNAYSGPSLSESVLEHDGYFGSKQPLKRRSSALEDDIGSVGPIRRTRQKPNLLSHGISRPNLGGVASAAADVPTRYAHISSNPSETAAKILEHLENLTPKEKSSESRLTAGSDKTPKKLSPNMLHGQALRSLESLDSPKLLQSAQDSHKLENWSEVIPTNDHDSSLQKQGVIEQHRQNESINRPTVVPKKNEKNSFEDAQHAQPGVETADSLDKKSSVQPQKKHAFRMSALEDSFEMDEDINFDNPASQLAEGRDKMGISGAEKKSLSTDEALNKPAALSETNATLGILNKRNDMKAPDAALISISSPSFLSSSDSQSPEVVAPSFGLNKSKESSGDKVPALLFSSSFPLSGLKPESSSSLSNPAFGLAGASLELFESDNSQKDGKSNEKLEPLLSGLSPSPLFAAPSSTSTFSNGQFAPSPAISATSLLASSNSPKDVQSYSSSEVAHSTSISAAVGGGLFGFAAASSVSTEPLTKSGPSEVPSMVSTLSTASTADNADLKAKAANSDNLSSSSPFAGSSFASTSPGNSIFGFSSSGMSTVTTASDQSQSSVFSTGAQSLVSAQTSLTGSDNTRVSQSVPAHFGSSTTSPVVGNSGMTSFSSVGSASSNTGIVSAAASDSNPVGSSAAAVGNFSFGASSSTSSTMSSSVGPSSGTAQLSFTFGASPAVHAATTALATSSNATSAIFSFGNNSSSSSANAVDTSTRPSPSTFNFGGSSSASSLKSVGMSNSAAPGIFSFGGGSSASSTNAVGTSTNATPSVFSFGGGSSAPSTNTISTSTNATPGVFSFGGGSSASSTNTVSTSTNATPGVFTFGGGSSASSTNTVSTSTNATPGVFSFGGGSSASSTNTVSTSTNATPGVFSFGGNSSASPTNTVSTSTSATTGIFNFGASSSVPSTNTVSTSTSAAPGVFSFGASSSVPSTNAVNASSTVSPSPFAFGASSASSQTSSAAGILGSNWQAPKSPGFSSPFSSATPTAFAFGASSSSFTPPATTAAVFGSAPSTPSGPSFPFGSTSLTNPSTQSIFGNSTSPFTASPGNNNQMSMEDSMAEDTMHSSSPAVAFGQPSVSPTPGGFMFGSTPNPFQFGGQQNQAAAAAQNPSPFAASGSLGAGGSFSLGSNGPDKSGRKIVKINRNKNRRK</sequence>
<evidence type="ECO:0000313" key="3">
    <source>
        <dbReference type="RefSeq" id="XP_015076365.1"/>
    </source>
</evidence>
<feature type="compositionally biased region" description="Polar residues" evidence="1">
    <location>
        <begin position="992"/>
        <end position="1005"/>
    </location>
</feature>
<evidence type="ECO:0000256" key="1">
    <source>
        <dbReference type="SAM" id="MobiDB-lite"/>
    </source>
</evidence>
<dbReference type="Proteomes" id="UP000694930">
    <property type="component" value="Chromosome 5"/>
</dbReference>
<organism evidence="2 3">
    <name type="scientific">Solanum pennellii</name>
    <name type="common">Tomato</name>
    <name type="synonym">Lycopersicon pennellii</name>
    <dbReference type="NCBI Taxonomy" id="28526"/>
    <lineage>
        <taxon>Eukaryota</taxon>
        <taxon>Viridiplantae</taxon>
        <taxon>Streptophyta</taxon>
        <taxon>Embryophyta</taxon>
        <taxon>Tracheophyta</taxon>
        <taxon>Spermatophyta</taxon>
        <taxon>Magnoliopsida</taxon>
        <taxon>eudicotyledons</taxon>
        <taxon>Gunneridae</taxon>
        <taxon>Pentapetalae</taxon>
        <taxon>asterids</taxon>
        <taxon>lamiids</taxon>
        <taxon>Solanales</taxon>
        <taxon>Solanaceae</taxon>
        <taxon>Solanoideae</taxon>
        <taxon>Solaneae</taxon>
        <taxon>Solanum</taxon>
        <taxon>Solanum subgen. Lycopersicon</taxon>
    </lineage>
</organism>
<feature type="compositionally biased region" description="Basic and acidic residues" evidence="1">
    <location>
        <begin position="480"/>
        <end position="491"/>
    </location>
</feature>
<feature type="compositionally biased region" description="Basic residues" evidence="1">
    <location>
        <begin position="1418"/>
        <end position="1431"/>
    </location>
</feature>
<evidence type="ECO:0000313" key="2">
    <source>
        <dbReference type="Proteomes" id="UP000694930"/>
    </source>
</evidence>
<keyword evidence="2" id="KW-1185">Reference proteome</keyword>
<protein>
    <submittedName>
        <fullName evidence="3">Nuclear pore complex protein NUP1-like isoform X1</fullName>
    </submittedName>
</protein>
<dbReference type="PANTHER" id="PTHR33416">
    <property type="entry name" value="NUCLEAR PORE COMPLEX PROTEIN NUP1"/>
    <property type="match status" value="1"/>
</dbReference>
<feature type="region of interest" description="Disordered" evidence="1">
    <location>
        <begin position="1290"/>
        <end position="1431"/>
    </location>
</feature>
<reference evidence="3" key="2">
    <citation type="submission" date="2025-08" db="UniProtKB">
        <authorList>
            <consortium name="RefSeq"/>
        </authorList>
    </citation>
    <scope>IDENTIFICATION</scope>
</reference>
<feature type="compositionally biased region" description="Basic and acidic residues" evidence="1">
    <location>
        <begin position="387"/>
        <end position="396"/>
    </location>
</feature>
<reference evidence="2" key="1">
    <citation type="journal article" date="2014" name="Nat. Genet.">
        <title>The genome of the stress-tolerant wild tomato species Solanum pennellii.</title>
        <authorList>
            <person name="Bolger A."/>
            <person name="Scossa F."/>
            <person name="Bolger M.E."/>
            <person name="Lanz C."/>
            <person name="Maumus F."/>
            <person name="Tohge T."/>
            <person name="Quesneville H."/>
            <person name="Alseekh S."/>
            <person name="Sorensen I."/>
            <person name="Lichtenstein G."/>
            <person name="Fich E.A."/>
            <person name="Conte M."/>
            <person name="Keller H."/>
            <person name="Schneeberger K."/>
            <person name="Schwacke R."/>
            <person name="Ofner I."/>
            <person name="Vrebalov J."/>
            <person name="Xu Y."/>
            <person name="Osorio S."/>
            <person name="Aflitos S.A."/>
            <person name="Schijlen E."/>
            <person name="Jimenez-Gomez J.M."/>
            <person name="Ryngajllo M."/>
            <person name="Kimura S."/>
            <person name="Kumar R."/>
            <person name="Koenig D."/>
            <person name="Headland L.R."/>
            <person name="Maloof J.N."/>
            <person name="Sinha N."/>
            <person name="van Ham R.C."/>
            <person name="Lankhorst R.K."/>
            <person name="Mao L."/>
            <person name="Vogel A."/>
            <person name="Arsova B."/>
            <person name="Panstruga R."/>
            <person name="Fei Z."/>
            <person name="Rose J.K."/>
            <person name="Zamir D."/>
            <person name="Carrari F."/>
            <person name="Giovannoni J.J."/>
            <person name="Weigel D."/>
            <person name="Usadel B."/>
            <person name="Fernie A.R."/>
        </authorList>
    </citation>
    <scope>NUCLEOTIDE SEQUENCE [LARGE SCALE GENOMIC DNA]</scope>
    <source>
        <strain evidence="2">cv. LA0716</strain>
    </source>
</reference>
<dbReference type="RefSeq" id="XP_015076365.1">
    <property type="nucleotide sequence ID" value="XM_015220879.2"/>
</dbReference>
<feature type="compositionally biased region" description="Pro residues" evidence="1">
    <location>
        <begin position="81"/>
        <end position="97"/>
    </location>
</feature>
<proteinExistence type="predicted"/>
<feature type="compositionally biased region" description="Polar residues" evidence="1">
    <location>
        <begin position="1308"/>
        <end position="1336"/>
    </location>
</feature>
<feature type="region of interest" description="Disordered" evidence="1">
    <location>
        <begin position="860"/>
        <end position="882"/>
    </location>
</feature>
<feature type="region of interest" description="Disordered" evidence="1">
    <location>
        <begin position="449"/>
        <end position="515"/>
    </location>
</feature>
<feature type="compositionally biased region" description="Low complexity" evidence="1">
    <location>
        <begin position="1372"/>
        <end position="1399"/>
    </location>
</feature>
<dbReference type="PANTHER" id="PTHR33416:SF20">
    <property type="entry name" value="NUCLEAR PORE COMPLEX PROTEIN NUP1"/>
    <property type="match status" value="1"/>
</dbReference>
<name>A0ABM1GUX7_SOLPN</name>
<feature type="region of interest" description="Disordered" evidence="1">
    <location>
        <begin position="387"/>
        <end position="412"/>
    </location>
</feature>
<feature type="compositionally biased region" description="Low complexity" evidence="1">
    <location>
        <begin position="1290"/>
        <end position="1307"/>
    </location>
</feature>
<feature type="region of interest" description="Disordered" evidence="1">
    <location>
        <begin position="167"/>
        <end position="186"/>
    </location>
</feature>
<gene>
    <name evidence="3" type="primary">LOC107020489</name>
</gene>
<feature type="region of interest" description="Disordered" evidence="1">
    <location>
        <begin position="80"/>
        <end position="107"/>
    </location>
</feature>
<accession>A0ABM1GUX7</accession>
<feature type="region of interest" description="Disordered" evidence="1">
    <location>
        <begin position="983"/>
        <end position="1005"/>
    </location>
</feature>
<dbReference type="GeneID" id="107020489"/>
<feature type="region of interest" description="Disordered" evidence="1">
    <location>
        <begin position="1"/>
        <end position="49"/>
    </location>
</feature>